<evidence type="ECO:0000256" key="2">
    <source>
        <dbReference type="ARBA" id="ARBA00023157"/>
    </source>
</evidence>
<dbReference type="Proteomes" id="UP000030746">
    <property type="component" value="Unassembled WGS sequence"/>
</dbReference>
<sequence length="403" mass="45234">MGELKFRYGFKMLPAIILILDEFNICEGNQCFKPDTVSDVNMDSKFEAEEFSVQTSIGPVDCVRTCKSSRLCQFVNFHKRSLNCSLLAVEGPLITDHDYIGIDSYKWNDNMMGGCKNHLCPYNTLCVTEGGSYTCIPRGCGGLPQVYNINATSFYSKLLWNFGEVVEYACIQGFFTRTNATCLSTGLWDNFQCTAFSQCDDDGICRKKSENFYWFFLPATMTLQKVHCTVGVGPSVLLENYNMASTPAYTRRHGKCILIPHQDPMSYNMGYTDFQMARLILFPLQIKIDSQMFGNTTYTRQDFGKAGDCYAGFDSSVCGVIGRFIINTRGTGFKIKESVKWKTWGIAGVFANFTRSPDGHVIEGYCGGNCGGCEVDGILYLEHDPFFTPPFESAELPFCRFPL</sequence>
<dbReference type="KEGG" id="lgi:LOTGIDRAFT_159332"/>
<dbReference type="InterPro" id="IPR035976">
    <property type="entry name" value="Sushi/SCR/CCP_sf"/>
</dbReference>
<dbReference type="CTD" id="20238031"/>
<dbReference type="RefSeq" id="XP_009051913.1">
    <property type="nucleotide sequence ID" value="XM_009053665.1"/>
</dbReference>
<keyword evidence="3" id="KW-0768">Sushi</keyword>
<dbReference type="SUPFAM" id="SSF57535">
    <property type="entry name" value="Complement control module/SCR domain"/>
    <property type="match status" value="1"/>
</dbReference>
<keyword evidence="1" id="KW-0479">Metal-binding</keyword>
<dbReference type="PROSITE" id="PS51046">
    <property type="entry name" value="GON"/>
    <property type="match status" value="1"/>
</dbReference>
<dbReference type="OMA" id="WENTICE"/>
<dbReference type="GeneID" id="20238031"/>
<dbReference type="InterPro" id="IPR012314">
    <property type="entry name" value="Pept_M12B_GON-ADAMTSs"/>
</dbReference>
<evidence type="ECO:0000313" key="6">
    <source>
        <dbReference type="EMBL" id="ESO97309.1"/>
    </source>
</evidence>
<comment type="caution">
    <text evidence="3">Lacks conserved residue(s) required for the propagation of feature annotation.</text>
</comment>
<evidence type="ECO:0000256" key="3">
    <source>
        <dbReference type="PROSITE-ProRule" id="PRU00302"/>
    </source>
</evidence>
<evidence type="ECO:0000259" key="4">
    <source>
        <dbReference type="PROSITE" id="PS50923"/>
    </source>
</evidence>
<dbReference type="GO" id="GO:0008270">
    <property type="term" value="F:zinc ion binding"/>
    <property type="evidence" value="ECO:0007669"/>
    <property type="project" value="InterPro"/>
</dbReference>
<dbReference type="AlphaFoldDB" id="V4C6L8"/>
<dbReference type="GO" id="GO:0004222">
    <property type="term" value="F:metalloendopeptidase activity"/>
    <property type="evidence" value="ECO:0007669"/>
    <property type="project" value="InterPro"/>
</dbReference>
<dbReference type="EMBL" id="KB201305">
    <property type="protein sequence ID" value="ESO97309.1"/>
    <property type="molecule type" value="Genomic_DNA"/>
</dbReference>
<feature type="domain" description="Sushi" evidence="4">
    <location>
        <begin position="138"/>
        <end position="195"/>
    </location>
</feature>
<keyword evidence="2" id="KW-1015">Disulfide bond</keyword>
<dbReference type="CDD" id="cd00033">
    <property type="entry name" value="CCP"/>
    <property type="match status" value="1"/>
</dbReference>
<dbReference type="Pfam" id="PF08685">
    <property type="entry name" value="GON"/>
    <property type="match status" value="1"/>
</dbReference>
<organism evidence="6 7">
    <name type="scientific">Lottia gigantea</name>
    <name type="common">Giant owl limpet</name>
    <dbReference type="NCBI Taxonomy" id="225164"/>
    <lineage>
        <taxon>Eukaryota</taxon>
        <taxon>Metazoa</taxon>
        <taxon>Spiralia</taxon>
        <taxon>Lophotrochozoa</taxon>
        <taxon>Mollusca</taxon>
        <taxon>Gastropoda</taxon>
        <taxon>Patellogastropoda</taxon>
        <taxon>Lottioidea</taxon>
        <taxon>Lottiidae</taxon>
        <taxon>Lottia</taxon>
    </lineage>
</organism>
<dbReference type="InterPro" id="IPR000436">
    <property type="entry name" value="Sushi_SCR_CCP_dom"/>
</dbReference>
<evidence type="ECO:0000256" key="1">
    <source>
        <dbReference type="ARBA" id="ARBA00022723"/>
    </source>
</evidence>
<accession>V4C6L8</accession>
<gene>
    <name evidence="6" type="ORF">LOTGIDRAFT_159332</name>
</gene>
<evidence type="ECO:0000313" key="7">
    <source>
        <dbReference type="Proteomes" id="UP000030746"/>
    </source>
</evidence>
<reference evidence="6 7" key="1">
    <citation type="journal article" date="2013" name="Nature">
        <title>Insights into bilaterian evolution from three spiralian genomes.</title>
        <authorList>
            <person name="Simakov O."/>
            <person name="Marletaz F."/>
            <person name="Cho S.J."/>
            <person name="Edsinger-Gonzales E."/>
            <person name="Havlak P."/>
            <person name="Hellsten U."/>
            <person name="Kuo D.H."/>
            <person name="Larsson T."/>
            <person name="Lv J."/>
            <person name="Arendt D."/>
            <person name="Savage R."/>
            <person name="Osoegawa K."/>
            <person name="de Jong P."/>
            <person name="Grimwood J."/>
            <person name="Chapman J.A."/>
            <person name="Shapiro H."/>
            <person name="Aerts A."/>
            <person name="Otillar R.P."/>
            <person name="Terry A.Y."/>
            <person name="Boore J.L."/>
            <person name="Grigoriev I.V."/>
            <person name="Lindberg D.R."/>
            <person name="Seaver E.C."/>
            <person name="Weisblat D.A."/>
            <person name="Putnam N.H."/>
            <person name="Rokhsar D.S."/>
        </authorList>
    </citation>
    <scope>NUCLEOTIDE SEQUENCE [LARGE SCALE GENOMIC DNA]</scope>
</reference>
<dbReference type="HOGENOM" id="CLU_057931_0_0_1"/>
<dbReference type="PROSITE" id="PS50923">
    <property type="entry name" value="SUSHI"/>
    <property type="match status" value="1"/>
</dbReference>
<name>V4C6L8_LOTGI</name>
<protein>
    <recommendedName>
        <fullName evidence="8">GON domain-containing protein</fullName>
    </recommendedName>
</protein>
<keyword evidence="7" id="KW-1185">Reference proteome</keyword>
<evidence type="ECO:0000259" key="5">
    <source>
        <dbReference type="PROSITE" id="PS51046"/>
    </source>
</evidence>
<proteinExistence type="predicted"/>
<feature type="domain" description="GON" evidence="5">
    <location>
        <begin position="178"/>
        <end position="386"/>
    </location>
</feature>
<evidence type="ECO:0008006" key="8">
    <source>
        <dbReference type="Google" id="ProtNLM"/>
    </source>
</evidence>